<dbReference type="InterPro" id="IPR023398">
    <property type="entry name" value="TIF_eIF4e-like"/>
</dbReference>
<accession>A0A915D3N9</accession>
<evidence type="ECO:0000313" key="2">
    <source>
        <dbReference type="WBParaSite" id="jg1523"/>
    </source>
</evidence>
<dbReference type="WBParaSite" id="jg1523">
    <property type="protein sequence ID" value="jg1523"/>
    <property type="gene ID" value="jg1523"/>
</dbReference>
<dbReference type="Proteomes" id="UP000887574">
    <property type="component" value="Unplaced"/>
</dbReference>
<sequence>MESSHRHRIQETIGKLKLQDDQSWKLTRQWVLWHMDGNDDGWNSLDERVKQVVQVDSIHQFWASMLMCKTSASSSQQWIFLL</sequence>
<proteinExistence type="predicted"/>
<dbReference type="SUPFAM" id="SSF55418">
    <property type="entry name" value="eIF4e-like"/>
    <property type="match status" value="1"/>
</dbReference>
<dbReference type="Gene3D" id="3.30.760.10">
    <property type="entry name" value="RNA Cap, Translation Initiation Factor Eif4e"/>
    <property type="match status" value="1"/>
</dbReference>
<evidence type="ECO:0000313" key="1">
    <source>
        <dbReference type="Proteomes" id="UP000887574"/>
    </source>
</evidence>
<keyword evidence="1" id="KW-1185">Reference proteome</keyword>
<name>A0A915D3N9_9BILA</name>
<protein>
    <submittedName>
        <fullName evidence="2">Uncharacterized protein</fullName>
    </submittedName>
</protein>
<organism evidence="1 2">
    <name type="scientific">Ditylenchus dipsaci</name>
    <dbReference type="NCBI Taxonomy" id="166011"/>
    <lineage>
        <taxon>Eukaryota</taxon>
        <taxon>Metazoa</taxon>
        <taxon>Ecdysozoa</taxon>
        <taxon>Nematoda</taxon>
        <taxon>Chromadorea</taxon>
        <taxon>Rhabditida</taxon>
        <taxon>Tylenchina</taxon>
        <taxon>Tylenchomorpha</taxon>
        <taxon>Sphaerularioidea</taxon>
        <taxon>Anguinidae</taxon>
        <taxon>Anguininae</taxon>
        <taxon>Ditylenchus</taxon>
    </lineage>
</organism>
<reference evidence="2" key="1">
    <citation type="submission" date="2022-11" db="UniProtKB">
        <authorList>
            <consortium name="WormBaseParasite"/>
        </authorList>
    </citation>
    <scope>IDENTIFICATION</scope>
</reference>
<dbReference type="AlphaFoldDB" id="A0A915D3N9"/>